<feature type="domain" description="MacB-like periplasmic core" evidence="9">
    <location>
        <begin position="487"/>
        <end position="698"/>
    </location>
</feature>
<sequence length="858" mass="92248">MIRILLLLVLDHVRHRPFRAFLTVVGVAIGVSAWLAIRLANGAVYQSFEDSVASVVGEASITLSRGSEGMDESIIEEIQRFPGVQSAQPVLKIESIIKEGPSMGHTLVIWGVDLLDYEELMPSGDSTNAITDNQWKQVFSPQTIFLGEEFAGELGLREGQTLIVTSQGLSHDLIVGGLLRSSDALLQGTERQAIMDIAAAQWLFGWLGRLHSIAVVPEPAVAGTTLIHALQKVVPSDIRMSQSSRRTEQVESMLKAFQFNLTMLSGIALLVGVFLVYNTMAFSVAHHRREIGILRALGMERRAITGLFLLESGLLGLVGGVLGCWFGVFLAGGLTTLIGQSVGELYGITSLAVSQMHPWLLVEAIGIGVGVSLLGALRPSWDASTIAPVQALSVGQSEDEESVSYRKSGWIAMIAFGGSAALSTMAPVDGIPVGGYAAAFCLLVGGTALGPVLCGVVHGWRRTWQSGRWGLLPSLAAEQISRNPGRTSVTMAAIVVGLAIMVGVGIMIQSFRNTVDIWIEQTMLADIIVAPVSWLGEQEGGNGKPALPLALVRTVMMVPGVEAVDPYMETMGEVSGESVSLVARDMALHAARSQYLFVTGDSTPILQETIEGEGVIVSEVLAGRLGLAVGRHIEVKTSSGQQAFPVKGIFYDYATDGGKVVMDDQLFRRYWGESDATVFAVYLKAGLALPVVRREIEQVLKNEVPIVTISNGELKTEILEIFDRTFRVTYVLELIALSVAVLGIINTLMTAITERRRELATLRALGVSRPQIQGLIFWESFYVAGLGAGLGILVGLALSVLLINVINKQSFGWTIQFTLPWETLGMALLVALLAALLGAWGPARWAGRQVIAEDLRYE</sequence>
<dbReference type="Pfam" id="PF02687">
    <property type="entry name" value="FtsX"/>
    <property type="match status" value="2"/>
</dbReference>
<name>A0AA96JTX9_9BACT</name>
<evidence type="ECO:0000256" key="7">
    <source>
        <dbReference type="SAM" id="Phobius"/>
    </source>
</evidence>
<evidence type="ECO:0000256" key="1">
    <source>
        <dbReference type="ARBA" id="ARBA00004651"/>
    </source>
</evidence>
<feature type="domain" description="MacB-like periplasmic core" evidence="9">
    <location>
        <begin position="21"/>
        <end position="231"/>
    </location>
</feature>
<feature type="transmembrane region" description="Helical" evidence="7">
    <location>
        <begin position="410"/>
        <end position="428"/>
    </location>
</feature>
<evidence type="ECO:0000313" key="10">
    <source>
        <dbReference type="EMBL" id="WNM59625.1"/>
    </source>
</evidence>
<organism evidence="10 11">
    <name type="scientific">Candidatus Nitrospira allomarina</name>
    <dbReference type="NCBI Taxonomy" id="3020900"/>
    <lineage>
        <taxon>Bacteria</taxon>
        <taxon>Pseudomonadati</taxon>
        <taxon>Nitrospirota</taxon>
        <taxon>Nitrospiria</taxon>
        <taxon>Nitrospirales</taxon>
        <taxon>Nitrospiraceae</taxon>
        <taxon>Nitrospira</taxon>
    </lineage>
</organism>
<feature type="transmembrane region" description="Helical" evidence="7">
    <location>
        <begin position="359"/>
        <end position="377"/>
    </location>
</feature>
<feature type="domain" description="ABC3 transporter permease C-terminal" evidence="8">
    <location>
        <begin position="263"/>
        <end position="387"/>
    </location>
</feature>
<evidence type="ECO:0000256" key="4">
    <source>
        <dbReference type="ARBA" id="ARBA00022692"/>
    </source>
</evidence>
<feature type="transmembrane region" description="Helical" evidence="7">
    <location>
        <begin position="20"/>
        <end position="37"/>
    </location>
</feature>
<dbReference type="Proteomes" id="UP001302719">
    <property type="component" value="Chromosome"/>
</dbReference>
<dbReference type="RefSeq" id="WP_312646408.1">
    <property type="nucleotide sequence ID" value="NZ_CP116967.1"/>
</dbReference>
<dbReference type="Pfam" id="PF12704">
    <property type="entry name" value="MacB_PCD"/>
    <property type="match status" value="2"/>
</dbReference>
<protein>
    <submittedName>
        <fullName evidence="10">FtsX-like permease family protein</fullName>
    </submittedName>
</protein>
<evidence type="ECO:0000313" key="11">
    <source>
        <dbReference type="Proteomes" id="UP001302719"/>
    </source>
</evidence>
<keyword evidence="5 7" id="KW-1133">Transmembrane helix</keyword>
<feature type="transmembrane region" description="Helical" evidence="7">
    <location>
        <begin position="823"/>
        <end position="841"/>
    </location>
</feature>
<comment type="similarity">
    <text evidence="2">Belongs to the ABC-4 integral membrane protein family. LolC/E subfamily.</text>
</comment>
<dbReference type="InterPro" id="IPR051447">
    <property type="entry name" value="Lipoprotein-release_system"/>
</dbReference>
<dbReference type="GO" id="GO:0098797">
    <property type="term" value="C:plasma membrane protein complex"/>
    <property type="evidence" value="ECO:0007669"/>
    <property type="project" value="TreeGrafter"/>
</dbReference>
<feature type="transmembrane region" description="Helical" evidence="7">
    <location>
        <begin position="774"/>
        <end position="803"/>
    </location>
</feature>
<feature type="transmembrane region" description="Helical" evidence="7">
    <location>
        <begin position="261"/>
        <end position="285"/>
    </location>
</feature>
<keyword evidence="6 7" id="KW-0472">Membrane</keyword>
<evidence type="ECO:0000256" key="2">
    <source>
        <dbReference type="ARBA" id="ARBA00005236"/>
    </source>
</evidence>
<keyword evidence="3" id="KW-1003">Cell membrane</keyword>
<accession>A0AA96JTX9</accession>
<dbReference type="KEGG" id="nall:PP769_07690"/>
<dbReference type="PANTHER" id="PTHR30489">
    <property type="entry name" value="LIPOPROTEIN-RELEASING SYSTEM TRANSMEMBRANE PROTEIN LOLE"/>
    <property type="match status" value="1"/>
</dbReference>
<reference evidence="10 11" key="1">
    <citation type="submission" date="2023-01" db="EMBL/GenBank/DDBJ databases">
        <title>Cultivation and genomic characterization of new, ubiquitous marine nitrite-oxidizing bacteria from the Nitrospirales.</title>
        <authorList>
            <person name="Mueller A.J."/>
            <person name="Daebeler A."/>
            <person name="Herbold C.W."/>
            <person name="Kirkegaard R.H."/>
            <person name="Daims H."/>
        </authorList>
    </citation>
    <scope>NUCLEOTIDE SEQUENCE [LARGE SCALE GENOMIC DNA]</scope>
    <source>
        <strain evidence="10 11">VA</strain>
    </source>
</reference>
<comment type="subcellular location">
    <subcellularLocation>
        <location evidence="1">Cell membrane</location>
        <topology evidence="1">Multi-pass membrane protein</topology>
    </subcellularLocation>
</comment>
<gene>
    <name evidence="10" type="ORF">PP769_07690</name>
</gene>
<dbReference type="InterPro" id="IPR025857">
    <property type="entry name" value="MacB_PCD"/>
</dbReference>
<feature type="transmembrane region" description="Helical" evidence="7">
    <location>
        <begin position="730"/>
        <end position="753"/>
    </location>
</feature>
<evidence type="ECO:0000256" key="3">
    <source>
        <dbReference type="ARBA" id="ARBA00022475"/>
    </source>
</evidence>
<evidence type="ECO:0000256" key="6">
    <source>
        <dbReference type="ARBA" id="ARBA00023136"/>
    </source>
</evidence>
<evidence type="ECO:0000259" key="9">
    <source>
        <dbReference type="Pfam" id="PF12704"/>
    </source>
</evidence>
<feature type="transmembrane region" description="Helical" evidence="7">
    <location>
        <begin position="306"/>
        <end position="339"/>
    </location>
</feature>
<dbReference type="AlphaFoldDB" id="A0AA96JTX9"/>
<evidence type="ECO:0000256" key="5">
    <source>
        <dbReference type="ARBA" id="ARBA00022989"/>
    </source>
</evidence>
<keyword evidence="4 7" id="KW-0812">Transmembrane</keyword>
<dbReference type="GO" id="GO:0044874">
    <property type="term" value="P:lipoprotein localization to outer membrane"/>
    <property type="evidence" value="ECO:0007669"/>
    <property type="project" value="TreeGrafter"/>
</dbReference>
<dbReference type="EMBL" id="CP116967">
    <property type="protein sequence ID" value="WNM59625.1"/>
    <property type="molecule type" value="Genomic_DNA"/>
</dbReference>
<dbReference type="PANTHER" id="PTHR30489:SF0">
    <property type="entry name" value="LIPOPROTEIN-RELEASING SYSTEM TRANSMEMBRANE PROTEIN LOLE"/>
    <property type="match status" value="1"/>
</dbReference>
<evidence type="ECO:0000259" key="8">
    <source>
        <dbReference type="Pfam" id="PF02687"/>
    </source>
</evidence>
<keyword evidence="11" id="KW-1185">Reference proteome</keyword>
<feature type="domain" description="ABC3 transporter permease C-terminal" evidence="8">
    <location>
        <begin position="734"/>
        <end position="844"/>
    </location>
</feature>
<feature type="transmembrane region" description="Helical" evidence="7">
    <location>
        <begin position="489"/>
        <end position="508"/>
    </location>
</feature>
<feature type="transmembrane region" description="Helical" evidence="7">
    <location>
        <begin position="434"/>
        <end position="460"/>
    </location>
</feature>
<dbReference type="InterPro" id="IPR003838">
    <property type="entry name" value="ABC3_permease_C"/>
</dbReference>
<proteinExistence type="inferred from homology"/>